<evidence type="ECO:0000313" key="7">
    <source>
        <dbReference type="Proteomes" id="UP001186944"/>
    </source>
</evidence>
<name>A0AA89BS92_PINIB</name>
<comment type="caution">
    <text evidence="6">The sequence shown here is derived from an EMBL/GenBank/DDBJ whole genome shotgun (WGS) entry which is preliminary data.</text>
</comment>
<dbReference type="SUPFAM" id="SSF52540">
    <property type="entry name" value="P-loop containing nucleoside triphosphate hydrolases"/>
    <property type="match status" value="2"/>
</dbReference>
<dbReference type="SMART" id="SM00173">
    <property type="entry name" value="RAS"/>
    <property type="match status" value="2"/>
</dbReference>
<keyword evidence="7" id="KW-1185">Reference proteome</keyword>
<dbReference type="NCBIfam" id="TIGR00231">
    <property type="entry name" value="small_GTP"/>
    <property type="match status" value="2"/>
</dbReference>
<dbReference type="InterPro" id="IPR005225">
    <property type="entry name" value="Small_GTP-bd"/>
</dbReference>
<dbReference type="SMART" id="SM00174">
    <property type="entry name" value="RHO"/>
    <property type="match status" value="1"/>
</dbReference>
<dbReference type="Proteomes" id="UP001186944">
    <property type="component" value="Unassembled WGS sequence"/>
</dbReference>
<dbReference type="GO" id="GO:0003924">
    <property type="term" value="F:GTPase activity"/>
    <property type="evidence" value="ECO:0007669"/>
    <property type="project" value="InterPro"/>
</dbReference>
<evidence type="ECO:0000313" key="6">
    <source>
        <dbReference type="EMBL" id="KAK3093654.1"/>
    </source>
</evidence>
<dbReference type="InterPro" id="IPR027417">
    <property type="entry name" value="P-loop_NTPase"/>
</dbReference>
<evidence type="ECO:0000256" key="2">
    <source>
        <dbReference type="ARBA" id="ARBA00022741"/>
    </source>
</evidence>
<dbReference type="PRINTS" id="PR00449">
    <property type="entry name" value="RASTRNSFRMNG"/>
</dbReference>
<evidence type="ECO:0000256" key="1">
    <source>
        <dbReference type="ARBA" id="ARBA00006270"/>
    </source>
</evidence>
<keyword evidence="5" id="KW-0636">Prenylation</keyword>
<keyword evidence="2" id="KW-0547">Nucleotide-binding</keyword>
<dbReference type="PROSITE" id="PS51421">
    <property type="entry name" value="RAS"/>
    <property type="match status" value="1"/>
</dbReference>
<organism evidence="6 7">
    <name type="scientific">Pinctada imbricata</name>
    <name type="common">Atlantic pearl-oyster</name>
    <name type="synonym">Pinctada martensii</name>
    <dbReference type="NCBI Taxonomy" id="66713"/>
    <lineage>
        <taxon>Eukaryota</taxon>
        <taxon>Metazoa</taxon>
        <taxon>Spiralia</taxon>
        <taxon>Lophotrochozoa</taxon>
        <taxon>Mollusca</taxon>
        <taxon>Bivalvia</taxon>
        <taxon>Autobranchia</taxon>
        <taxon>Pteriomorphia</taxon>
        <taxon>Pterioida</taxon>
        <taxon>Pterioidea</taxon>
        <taxon>Pteriidae</taxon>
        <taxon>Pinctada</taxon>
    </lineage>
</organism>
<accession>A0AA89BS92</accession>
<dbReference type="PROSITE" id="PS51420">
    <property type="entry name" value="RHO"/>
    <property type="match status" value="1"/>
</dbReference>
<reference evidence="6" key="1">
    <citation type="submission" date="2019-08" db="EMBL/GenBank/DDBJ databases">
        <title>The improved chromosome-level genome for the pearl oyster Pinctada fucata martensii using PacBio sequencing and Hi-C.</title>
        <authorList>
            <person name="Zheng Z."/>
        </authorList>
    </citation>
    <scope>NUCLEOTIDE SEQUENCE</scope>
    <source>
        <strain evidence="6">ZZ-2019</strain>
        <tissue evidence="6">Adductor muscle</tissue>
    </source>
</reference>
<dbReference type="SMART" id="SM00176">
    <property type="entry name" value="RAN"/>
    <property type="match status" value="1"/>
</dbReference>
<dbReference type="EMBL" id="VSWD01000009">
    <property type="protein sequence ID" value="KAK3093654.1"/>
    <property type="molecule type" value="Genomic_DNA"/>
</dbReference>
<sequence>MLKFTDDVFTEAFIATIGVDFKIRTVDIDGKSVRLQIWDTAGQDRFKCITTSYYRNANGIMIVYDVTDKESYQNIKKWVKDVDDYSNERVYKVLIGNKADLENKRAIQYSQAKSFADEMGVPFLETSAKTSSNVNQAFISMASDIKSRVDQMGSNDRLRKDDFNDDVFTEAFIATIGVAFWDTAGQDRFKCITTAYYRNANGIMIVYDVTDKESYQNIMKWVKDVDDYSNERVYKVLVGNKADLENKRAIQYSQAKSFADEMGVPFLETSAKTSSNVDQAFIFMASDIKSRVDQMGSNDRLRKDDINVKFPTTKQVKQNCFCS</sequence>
<evidence type="ECO:0000256" key="3">
    <source>
        <dbReference type="ARBA" id="ARBA00023134"/>
    </source>
</evidence>
<evidence type="ECO:0000256" key="5">
    <source>
        <dbReference type="ARBA" id="ARBA00023289"/>
    </source>
</evidence>
<dbReference type="PANTHER" id="PTHR47980">
    <property type="entry name" value="LD44762P"/>
    <property type="match status" value="1"/>
</dbReference>
<dbReference type="Gene3D" id="3.40.50.300">
    <property type="entry name" value="P-loop containing nucleotide triphosphate hydrolases"/>
    <property type="match status" value="2"/>
</dbReference>
<dbReference type="InterPro" id="IPR001806">
    <property type="entry name" value="Small_GTPase"/>
</dbReference>
<evidence type="ECO:0000256" key="4">
    <source>
        <dbReference type="ARBA" id="ARBA00023288"/>
    </source>
</evidence>
<dbReference type="InterPro" id="IPR050305">
    <property type="entry name" value="Small_GTPase_Rab"/>
</dbReference>
<proteinExistence type="inferred from homology"/>
<dbReference type="GO" id="GO:0005525">
    <property type="term" value="F:GTP binding"/>
    <property type="evidence" value="ECO:0007669"/>
    <property type="project" value="UniProtKB-KW"/>
</dbReference>
<dbReference type="FunFam" id="3.40.50.300:FF:001447">
    <property type="entry name" value="Ras-related protein Rab-1B"/>
    <property type="match status" value="2"/>
</dbReference>
<keyword evidence="3" id="KW-0342">GTP-binding</keyword>
<dbReference type="PROSITE" id="PS51419">
    <property type="entry name" value="RAB"/>
    <property type="match status" value="2"/>
</dbReference>
<dbReference type="Pfam" id="PF00071">
    <property type="entry name" value="Ras"/>
    <property type="match status" value="2"/>
</dbReference>
<gene>
    <name evidence="6" type="ORF">FSP39_018529</name>
</gene>
<keyword evidence="4" id="KW-0449">Lipoprotein</keyword>
<protein>
    <submittedName>
        <fullName evidence="6">Uncharacterized protein</fullName>
    </submittedName>
</protein>
<comment type="similarity">
    <text evidence="1">Belongs to the small GTPase superfamily. Rab family.</text>
</comment>
<dbReference type="AlphaFoldDB" id="A0AA89BS92"/>
<dbReference type="SMART" id="SM00175">
    <property type="entry name" value="RAB"/>
    <property type="match status" value="2"/>
</dbReference>